<name>A0AAV8WL98_9CUCU</name>
<organism evidence="1 2">
    <name type="scientific">Rhamnusium bicolor</name>
    <dbReference type="NCBI Taxonomy" id="1586634"/>
    <lineage>
        <taxon>Eukaryota</taxon>
        <taxon>Metazoa</taxon>
        <taxon>Ecdysozoa</taxon>
        <taxon>Arthropoda</taxon>
        <taxon>Hexapoda</taxon>
        <taxon>Insecta</taxon>
        <taxon>Pterygota</taxon>
        <taxon>Neoptera</taxon>
        <taxon>Endopterygota</taxon>
        <taxon>Coleoptera</taxon>
        <taxon>Polyphaga</taxon>
        <taxon>Cucujiformia</taxon>
        <taxon>Chrysomeloidea</taxon>
        <taxon>Cerambycidae</taxon>
        <taxon>Lepturinae</taxon>
        <taxon>Rhagiini</taxon>
        <taxon>Rhamnusium</taxon>
    </lineage>
</organism>
<protein>
    <submittedName>
        <fullName evidence="1">Uncharacterized protein</fullName>
    </submittedName>
</protein>
<keyword evidence="2" id="KW-1185">Reference proteome</keyword>
<gene>
    <name evidence="1" type="ORF">NQ314_020436</name>
</gene>
<evidence type="ECO:0000313" key="1">
    <source>
        <dbReference type="EMBL" id="KAJ8927163.1"/>
    </source>
</evidence>
<sequence>MQPLDVGVFGPFKGKCKIIFNDWHLNHPGRMVTIYDIPSLTKSAFFESFALKNITPGFQKFGIWPFNRMAFSDDDFLTAFITR</sequence>
<proteinExistence type="predicted"/>
<evidence type="ECO:0000313" key="2">
    <source>
        <dbReference type="Proteomes" id="UP001162156"/>
    </source>
</evidence>
<dbReference type="EMBL" id="JANEYF010005719">
    <property type="protein sequence ID" value="KAJ8927163.1"/>
    <property type="molecule type" value="Genomic_DNA"/>
</dbReference>
<dbReference type="AlphaFoldDB" id="A0AAV8WL98"/>
<dbReference type="Proteomes" id="UP001162156">
    <property type="component" value="Unassembled WGS sequence"/>
</dbReference>
<comment type="caution">
    <text evidence="1">The sequence shown here is derived from an EMBL/GenBank/DDBJ whole genome shotgun (WGS) entry which is preliminary data.</text>
</comment>
<accession>A0AAV8WL98</accession>
<reference evidence="1" key="1">
    <citation type="journal article" date="2023" name="Insect Mol. Biol.">
        <title>Genome sequencing provides insights into the evolution of gene families encoding plant cell wall-degrading enzymes in longhorned beetles.</title>
        <authorList>
            <person name="Shin N.R."/>
            <person name="Okamura Y."/>
            <person name="Kirsch R."/>
            <person name="Pauchet Y."/>
        </authorList>
    </citation>
    <scope>NUCLEOTIDE SEQUENCE</scope>
    <source>
        <strain evidence="1">RBIC_L_NR</strain>
    </source>
</reference>